<comment type="caution">
    <text evidence="2">The sequence shown here is derived from an EMBL/GenBank/DDBJ whole genome shotgun (WGS) entry which is preliminary data.</text>
</comment>
<keyword evidence="3" id="KW-1185">Reference proteome</keyword>
<accession>A0A2U0UIJ3</accession>
<feature type="region of interest" description="Disordered" evidence="1">
    <location>
        <begin position="1"/>
        <end position="25"/>
    </location>
</feature>
<gene>
    <name evidence="2" type="ORF">C7379_10469</name>
</gene>
<evidence type="ECO:0000313" key="2">
    <source>
        <dbReference type="EMBL" id="PVX57453.1"/>
    </source>
</evidence>
<reference evidence="2 3" key="1">
    <citation type="submission" date="2018-05" db="EMBL/GenBank/DDBJ databases">
        <title>Genomic Encyclopedia of Type Strains, Phase IV (KMG-IV): sequencing the most valuable type-strain genomes for metagenomic binning, comparative biology and taxonomic classification.</title>
        <authorList>
            <person name="Goeker M."/>
        </authorList>
    </citation>
    <scope>NUCLEOTIDE SEQUENCE [LARGE SCALE GENOMIC DNA]</scope>
    <source>
        <strain evidence="2 3">DSM 100333</strain>
    </source>
</reference>
<dbReference type="Proteomes" id="UP000245870">
    <property type="component" value="Unassembled WGS sequence"/>
</dbReference>
<organism evidence="2 3">
    <name type="scientific">Hallella colorans</name>
    <dbReference type="NCBI Taxonomy" id="1703337"/>
    <lineage>
        <taxon>Bacteria</taxon>
        <taxon>Pseudomonadati</taxon>
        <taxon>Bacteroidota</taxon>
        <taxon>Bacteroidia</taxon>
        <taxon>Bacteroidales</taxon>
        <taxon>Prevotellaceae</taxon>
        <taxon>Hallella</taxon>
    </lineage>
</organism>
<evidence type="ECO:0000313" key="3">
    <source>
        <dbReference type="Proteomes" id="UP000245870"/>
    </source>
</evidence>
<sequence length="68" mass="7171">MGGNGHAISVATPCGSTDSDSDCDGTAARNCQCPILRPKPKPEEPIKPVDPRKSLSLLSLEFICVFKA</sequence>
<feature type="compositionally biased region" description="Low complexity" evidence="1">
    <location>
        <begin position="14"/>
        <end position="25"/>
    </location>
</feature>
<evidence type="ECO:0000256" key="1">
    <source>
        <dbReference type="SAM" id="MobiDB-lite"/>
    </source>
</evidence>
<protein>
    <submittedName>
        <fullName evidence="2">Uncharacterized protein</fullName>
    </submittedName>
</protein>
<name>A0A2U0UIJ3_9BACT</name>
<dbReference type="AlphaFoldDB" id="A0A2U0UIJ3"/>
<proteinExistence type="predicted"/>
<dbReference type="EMBL" id="QENY01000004">
    <property type="protein sequence ID" value="PVX57453.1"/>
    <property type="molecule type" value="Genomic_DNA"/>
</dbReference>